<dbReference type="Pfam" id="PF13641">
    <property type="entry name" value="Glyco_tranf_2_3"/>
    <property type="match status" value="1"/>
</dbReference>
<dbReference type="SUPFAM" id="SSF53448">
    <property type="entry name" value="Nucleotide-diphospho-sugar transferases"/>
    <property type="match status" value="2"/>
</dbReference>
<sequence>MNGSESAGSAIWVSSVGLDAEQLRAAVDSAVAQVPHEDVVVVGRHGEAETVGRASGVMVVDDDGASLSALLASSSAKAIIVLRWGTLAPGAVTEIEAFLRNNVGVDVIYGDSVTSNGAPLFRPLFSPIRLRSNDYLGPVVAIRIHVLKAIGGIDRHAARSHVLEVALRAHDAGSVISLLPVVIAREDLAFNDFSDTVEAQRAAVGRYLAAKGVDARIEEVAPFVRRIRYDVVGAPLVSIVIPTRGGSAVIAGGDRVLVVEAVRGIIERSTYRHLQFVIVADLDTPVAVIEELEVMCGDALRLIAWTDEFNFSAKMNRGVLAADGEYVVLLNDDVELVSPDWIETMVGLAQQDGVGIVGAMLYFEDSTLQHAGQVYVGAVAGHAAFGWPGGQNDSIMSLSVDHEVSGVTAACALMRRDLFLELGGFTLALPGNYNDVDLNMKVRTAGYSAVFSPWVRLYHFESKSRDPKILDSDLLTLQARWAGLMQVEMYSRML</sequence>
<dbReference type="OrthoDB" id="7615426at2"/>
<name>A0A4S4G0X7_9MICO</name>
<keyword evidence="2" id="KW-1185">Reference proteome</keyword>
<dbReference type="AlphaFoldDB" id="A0A4S4G0X7"/>
<comment type="caution">
    <text evidence="1">The sequence shown here is derived from an EMBL/GenBank/DDBJ whole genome shotgun (WGS) entry which is preliminary data.</text>
</comment>
<dbReference type="PANTHER" id="PTHR43179:SF7">
    <property type="entry name" value="RHAMNOSYLTRANSFERASE WBBL"/>
    <property type="match status" value="1"/>
</dbReference>
<evidence type="ECO:0000313" key="2">
    <source>
        <dbReference type="Proteomes" id="UP000307380"/>
    </source>
</evidence>
<evidence type="ECO:0000313" key="1">
    <source>
        <dbReference type="EMBL" id="THG36045.1"/>
    </source>
</evidence>
<proteinExistence type="predicted"/>
<dbReference type="GO" id="GO:0016740">
    <property type="term" value="F:transferase activity"/>
    <property type="evidence" value="ECO:0007669"/>
    <property type="project" value="UniProtKB-KW"/>
</dbReference>
<reference evidence="1 2" key="1">
    <citation type="submission" date="2019-04" db="EMBL/GenBank/DDBJ databases">
        <authorList>
            <person name="Jiang L."/>
        </authorList>
    </citation>
    <scope>NUCLEOTIDE SEQUENCE [LARGE SCALE GENOMIC DNA]</scope>
    <source>
        <strain evidence="1 2">YIM 131861</strain>
    </source>
</reference>
<keyword evidence="1" id="KW-0808">Transferase</keyword>
<dbReference type="Gene3D" id="3.90.550.10">
    <property type="entry name" value="Spore Coat Polysaccharide Biosynthesis Protein SpsA, Chain A"/>
    <property type="match status" value="1"/>
</dbReference>
<dbReference type="PANTHER" id="PTHR43179">
    <property type="entry name" value="RHAMNOSYLTRANSFERASE WBBL"/>
    <property type="match status" value="1"/>
</dbReference>
<organism evidence="1 2">
    <name type="scientific">Orlajensenia flava</name>
    <dbReference type="NCBI Taxonomy" id="2565934"/>
    <lineage>
        <taxon>Bacteria</taxon>
        <taxon>Bacillati</taxon>
        <taxon>Actinomycetota</taxon>
        <taxon>Actinomycetes</taxon>
        <taxon>Micrococcales</taxon>
        <taxon>Microbacteriaceae</taxon>
        <taxon>Orlajensenia</taxon>
    </lineage>
</organism>
<protein>
    <submittedName>
        <fullName evidence="1">Glycosyltransferase</fullName>
    </submittedName>
</protein>
<dbReference type="EMBL" id="SSSN01000002">
    <property type="protein sequence ID" value="THG36045.1"/>
    <property type="molecule type" value="Genomic_DNA"/>
</dbReference>
<accession>A0A4S4G0X7</accession>
<dbReference type="Proteomes" id="UP000307380">
    <property type="component" value="Unassembled WGS sequence"/>
</dbReference>
<gene>
    <name evidence="1" type="ORF">E6C70_00415</name>
</gene>
<dbReference type="InterPro" id="IPR029044">
    <property type="entry name" value="Nucleotide-diphossugar_trans"/>
</dbReference>